<name>A0A1H0MEG4_9HYPH</name>
<keyword evidence="2" id="KW-0004">4Fe-4S</keyword>
<feature type="domain" description="Pyruvate/ketoisovalerate oxidoreductase catalytic" evidence="8">
    <location>
        <begin position="730"/>
        <end position="917"/>
    </location>
</feature>
<keyword evidence="4" id="KW-0560">Oxidoreductase</keyword>
<feature type="region of interest" description="Disordered" evidence="7">
    <location>
        <begin position="688"/>
        <end position="714"/>
    </location>
</feature>
<feature type="domain" description="Thiamine pyrophosphate enzyme TPP-binding" evidence="9">
    <location>
        <begin position="453"/>
        <end position="544"/>
    </location>
</feature>
<dbReference type="Pfam" id="PF01558">
    <property type="entry name" value="POR"/>
    <property type="match status" value="1"/>
</dbReference>
<dbReference type="SUPFAM" id="SSF52922">
    <property type="entry name" value="TK C-terminal domain-like"/>
    <property type="match status" value="1"/>
</dbReference>
<dbReference type="PANTHER" id="PTHR48084">
    <property type="entry name" value="2-OXOGLUTARATE OXIDOREDUCTASE SUBUNIT KORB-RELATED"/>
    <property type="match status" value="1"/>
</dbReference>
<evidence type="ECO:0000259" key="10">
    <source>
        <dbReference type="Pfam" id="PF20169"/>
    </source>
</evidence>
<evidence type="ECO:0000259" key="8">
    <source>
        <dbReference type="Pfam" id="PF01558"/>
    </source>
</evidence>
<feature type="compositionally biased region" description="Polar residues" evidence="7">
    <location>
        <begin position="692"/>
        <end position="705"/>
    </location>
</feature>
<dbReference type="Proteomes" id="UP000198795">
    <property type="component" value="Unassembled WGS sequence"/>
</dbReference>
<evidence type="ECO:0000256" key="7">
    <source>
        <dbReference type="SAM" id="MobiDB-lite"/>
    </source>
</evidence>
<keyword evidence="6" id="KW-0411">Iron-sulfur</keyword>
<keyword evidence="5" id="KW-0408">Iron</keyword>
<dbReference type="CDD" id="cd07034">
    <property type="entry name" value="TPP_PYR_PFOR_IOR-alpha_like"/>
    <property type="match status" value="1"/>
</dbReference>
<dbReference type="InterPro" id="IPR009014">
    <property type="entry name" value="Transketo_C/PFOR_II"/>
</dbReference>
<keyword evidence="12" id="KW-1185">Reference proteome</keyword>
<keyword evidence="2" id="KW-0479">Metal-binding</keyword>
<dbReference type="InterPro" id="IPR002869">
    <property type="entry name" value="Pyrv_flavodox_OxRed_cen"/>
</dbReference>
<dbReference type="InterPro" id="IPR029061">
    <property type="entry name" value="THDP-binding"/>
</dbReference>
<keyword evidence="3" id="KW-0249">Electron transport</keyword>
<proteinExistence type="predicted"/>
<dbReference type="PANTHER" id="PTHR48084:SF3">
    <property type="entry name" value="SUBUNIT OF PYRUVATE:FLAVODOXIN OXIDOREDUCTASE"/>
    <property type="match status" value="1"/>
</dbReference>
<evidence type="ECO:0000313" key="12">
    <source>
        <dbReference type="Proteomes" id="UP000198795"/>
    </source>
</evidence>
<dbReference type="SUPFAM" id="SSF52518">
    <property type="entry name" value="Thiamin diphosphate-binding fold (THDP-binding)"/>
    <property type="match status" value="2"/>
</dbReference>
<dbReference type="Gene3D" id="3.40.50.970">
    <property type="match status" value="1"/>
</dbReference>
<evidence type="ECO:0000256" key="2">
    <source>
        <dbReference type="ARBA" id="ARBA00022485"/>
    </source>
</evidence>
<dbReference type="NCBIfam" id="NF009588">
    <property type="entry name" value="PRK13029.1"/>
    <property type="match status" value="1"/>
</dbReference>
<keyword evidence="1" id="KW-0813">Transport</keyword>
<dbReference type="SUPFAM" id="SSF53323">
    <property type="entry name" value="Pyruvate-ferredoxin oxidoreductase, PFOR, domain III"/>
    <property type="match status" value="1"/>
</dbReference>
<dbReference type="EMBL" id="FNJC01000002">
    <property type="protein sequence ID" value="SDO78695.1"/>
    <property type="molecule type" value="Genomic_DNA"/>
</dbReference>
<organism evidence="11 12">
    <name type="scientific">Filomicrobium insigne</name>
    <dbReference type="NCBI Taxonomy" id="418854"/>
    <lineage>
        <taxon>Bacteria</taxon>
        <taxon>Pseudomonadati</taxon>
        <taxon>Pseudomonadota</taxon>
        <taxon>Alphaproteobacteria</taxon>
        <taxon>Hyphomicrobiales</taxon>
        <taxon>Hyphomicrobiaceae</taxon>
        <taxon>Filomicrobium</taxon>
    </lineage>
</organism>
<dbReference type="Pfam" id="PF20169">
    <property type="entry name" value="DUF6537"/>
    <property type="match status" value="1"/>
</dbReference>
<evidence type="ECO:0000256" key="3">
    <source>
        <dbReference type="ARBA" id="ARBA00022982"/>
    </source>
</evidence>
<dbReference type="Pfam" id="PF02775">
    <property type="entry name" value="TPP_enzyme_C"/>
    <property type="match status" value="1"/>
</dbReference>
<evidence type="ECO:0000256" key="4">
    <source>
        <dbReference type="ARBA" id="ARBA00023002"/>
    </source>
</evidence>
<dbReference type="CDD" id="cd02008">
    <property type="entry name" value="TPP_IOR_alpha"/>
    <property type="match status" value="1"/>
</dbReference>
<feature type="domain" description="DUF6537" evidence="10">
    <location>
        <begin position="941"/>
        <end position="1143"/>
    </location>
</feature>
<evidence type="ECO:0000256" key="6">
    <source>
        <dbReference type="ARBA" id="ARBA00023014"/>
    </source>
</evidence>
<reference evidence="11 12" key="1">
    <citation type="submission" date="2016-10" db="EMBL/GenBank/DDBJ databases">
        <authorList>
            <person name="Varghese N."/>
            <person name="Submissions S."/>
        </authorList>
    </citation>
    <scope>NUCLEOTIDE SEQUENCE [LARGE SCALE GENOMIC DNA]</scope>
    <source>
        <strain evidence="11 12">CGMCC 1.6497</strain>
    </source>
</reference>
<evidence type="ECO:0000256" key="5">
    <source>
        <dbReference type="ARBA" id="ARBA00023004"/>
    </source>
</evidence>
<gene>
    <name evidence="11" type="ORF">SAMN04488061_1654</name>
</gene>
<dbReference type="InterPro" id="IPR046667">
    <property type="entry name" value="DUF6537"/>
</dbReference>
<evidence type="ECO:0000256" key="1">
    <source>
        <dbReference type="ARBA" id="ARBA00022448"/>
    </source>
</evidence>
<dbReference type="Gene3D" id="3.40.920.10">
    <property type="entry name" value="Pyruvate-ferredoxin oxidoreductase, PFOR, domain III"/>
    <property type="match status" value="1"/>
</dbReference>
<dbReference type="InterPro" id="IPR002880">
    <property type="entry name" value="Pyrv_Fd/Flavodoxin_OxRdtase_N"/>
</dbReference>
<dbReference type="NCBIfam" id="NF009589">
    <property type="entry name" value="PRK13030.1"/>
    <property type="match status" value="1"/>
</dbReference>
<dbReference type="InterPro" id="IPR019752">
    <property type="entry name" value="Pyrv/ketoisovalerate_OxRed_cat"/>
</dbReference>
<protein>
    <submittedName>
        <fullName evidence="11">Indolepyruvate ferredoxin oxidoreductase</fullName>
    </submittedName>
</protein>
<dbReference type="InterPro" id="IPR011766">
    <property type="entry name" value="TPP_enzyme_TPP-bd"/>
</dbReference>
<accession>A0A1H0MEG4</accession>
<evidence type="ECO:0000259" key="9">
    <source>
        <dbReference type="Pfam" id="PF02775"/>
    </source>
</evidence>
<comment type="caution">
    <text evidence="11">The sequence shown here is derived from an EMBL/GenBank/DDBJ whole genome shotgun (WGS) entry which is preliminary data.</text>
</comment>
<sequence>MPKNKPTLSEKFDLAETHVLLTGTQAIVRLALMQKARDQENGLNTAGYVTGYRGSPIATIEQAFAAAGQIVPANDIVFQPSINEDLAATAIWGSQQAELRGEGLFDGVFSIWYGKGPGVDRSGDALRHANHAGTSANGGVIALMGDDHTCESSTSAHQSEFAFVDAMIPILAPANVQEILDFGLFGFALSRYAGVWVGLKCVKDNAESTACVDGRPNRVVIRHPAPTEFDMPPDGLNIRLGDSPLAKEARLHELKLDAVRAFVRTNGLDRIIFEGGPAPRIGIVTAGKSYPEVRQALHDLDIDETRAEELGVALYKVAMTWPLEPKAMLRFAADLDLIIVVEEKRALIEPQIKELLYGRDARPVIIGKRDEDGAPLFKSSGALETLQIALAIGERLSERTGDRQIWNRVAELHRFATNRATEPEAFERTAYFCAGCPHNTSTQVPDGARAYAGIGCHYMAQWMDRATDGFTQMGAEGANWIGEAPFSARDHVFQNIGDGTFVHSGSLAIRAAVVSGTNITFKVLYNDAVAMTGGQPLEGGMTVSQMAALALAEGVARVDVVTDDPARYRSINLPPGVELLQRSKLDATQRALAETRGVSVLIYDQTCAAEKRRRRKRGTLQDPDRRVFINPLVCEGCGDCGVKSNCVAIVPLETELGRKRAIDQSACNNDFTCLEGFCPSFVTLHGAKPKSRSSSETKQTATPTLNPVALPEPQRPSLAEPYAILATGIGGTGVVTISAVLGQAAHLAGLGFGAIDATGLAQKGGAVVCHMRFAAEPEAINAIRVGTADADLILGGDLVVTASNKVLDCIYPNHTAVAVSSHEVLTGAFTRRPDLAIPSHRLMDRIRRRLNGAPLISVDVYDLAVRNFGDSIYANMMLLGIAYQHGFIPVPSNCIEAAIRLNGAKAETNIAAFRFGRTTATRDELQTEHEDPNPAHKALTLREAIAHRAAHLEAYQNVTLAERYLERVDAIANLEQHRIPGSQTLTKAVAHAYFNVLAIKDEYEVARLFTQGSFQNLIGQNFDNIRAMTFRMAPPLLPRRDRATGHPRKLAISGRWLMPILKGLAKAKRLRGTWADPFAYTVDRRRERAWITQYEEDLDLIAQRLNHGNYAAAIELAGLPQTVRGFGHVKMAALDKAEHRAKELRQQLRDRSRSANLDRIPAQ</sequence>
<dbReference type="InterPro" id="IPR051457">
    <property type="entry name" value="2-oxoacid:Fd_oxidoreductase"/>
</dbReference>
<dbReference type="RefSeq" id="WP_090227950.1">
    <property type="nucleotide sequence ID" value="NZ_FNJC01000002.1"/>
</dbReference>
<evidence type="ECO:0000313" key="11">
    <source>
        <dbReference type="EMBL" id="SDO78695.1"/>
    </source>
</evidence>